<feature type="non-terminal residue" evidence="2">
    <location>
        <position position="1"/>
    </location>
</feature>
<sequence>GGSRALDRHGPQGCAPADRSDERVPEDSHNGPWKAGAAEGELVRLVVASADRGSPHRLPRVGRVHRIRAGTIPLRPM</sequence>
<accession>A0A6J4MMH2</accession>
<protein>
    <submittedName>
        <fullName evidence="2">YoeB toxin protein</fullName>
    </submittedName>
</protein>
<evidence type="ECO:0000256" key="1">
    <source>
        <dbReference type="SAM" id="MobiDB-lite"/>
    </source>
</evidence>
<evidence type="ECO:0000313" key="2">
    <source>
        <dbReference type="EMBL" id="CAA9363832.1"/>
    </source>
</evidence>
<reference evidence="2" key="1">
    <citation type="submission" date="2020-02" db="EMBL/GenBank/DDBJ databases">
        <authorList>
            <person name="Meier V. D."/>
        </authorList>
    </citation>
    <scope>NUCLEOTIDE SEQUENCE</scope>
    <source>
        <strain evidence="2">AVDCRST_MAG89</strain>
    </source>
</reference>
<feature type="region of interest" description="Disordered" evidence="1">
    <location>
        <begin position="1"/>
        <end position="36"/>
    </location>
</feature>
<feature type="compositionally biased region" description="Basic and acidic residues" evidence="1">
    <location>
        <begin position="18"/>
        <end position="29"/>
    </location>
</feature>
<proteinExistence type="predicted"/>
<name>A0A6J4MMH2_9BACT</name>
<gene>
    <name evidence="2" type="ORF">AVDCRST_MAG89-3942</name>
</gene>
<dbReference type="EMBL" id="CADCTV010000828">
    <property type="protein sequence ID" value="CAA9363832.1"/>
    <property type="molecule type" value="Genomic_DNA"/>
</dbReference>
<feature type="compositionally biased region" description="Basic and acidic residues" evidence="1">
    <location>
        <begin position="1"/>
        <end position="10"/>
    </location>
</feature>
<organism evidence="2">
    <name type="scientific">uncultured Gemmatimonadota bacterium</name>
    <dbReference type="NCBI Taxonomy" id="203437"/>
    <lineage>
        <taxon>Bacteria</taxon>
        <taxon>Pseudomonadati</taxon>
        <taxon>Gemmatimonadota</taxon>
        <taxon>environmental samples</taxon>
    </lineage>
</organism>
<feature type="non-terminal residue" evidence="2">
    <location>
        <position position="77"/>
    </location>
</feature>
<dbReference type="AlphaFoldDB" id="A0A6J4MMH2"/>